<dbReference type="AlphaFoldDB" id="A0A8S3TMY9"/>
<dbReference type="SUPFAM" id="SSF54160">
    <property type="entry name" value="Chromo domain-like"/>
    <property type="match status" value="1"/>
</dbReference>
<accession>A0A8S3TMY9</accession>
<evidence type="ECO:0008006" key="3">
    <source>
        <dbReference type="Google" id="ProtNLM"/>
    </source>
</evidence>
<dbReference type="OrthoDB" id="6089297at2759"/>
<keyword evidence="2" id="KW-1185">Reference proteome</keyword>
<protein>
    <recommendedName>
        <fullName evidence="3">Chromo domain-containing protein</fullName>
    </recommendedName>
</protein>
<proteinExistence type="predicted"/>
<organism evidence="1 2">
    <name type="scientific">Mytilus edulis</name>
    <name type="common">Blue mussel</name>
    <dbReference type="NCBI Taxonomy" id="6550"/>
    <lineage>
        <taxon>Eukaryota</taxon>
        <taxon>Metazoa</taxon>
        <taxon>Spiralia</taxon>
        <taxon>Lophotrochozoa</taxon>
        <taxon>Mollusca</taxon>
        <taxon>Bivalvia</taxon>
        <taxon>Autobranchia</taxon>
        <taxon>Pteriomorphia</taxon>
        <taxon>Mytilida</taxon>
        <taxon>Mytiloidea</taxon>
        <taxon>Mytilidae</taxon>
        <taxon>Mytilinae</taxon>
        <taxon>Mytilus</taxon>
    </lineage>
</organism>
<gene>
    <name evidence="1" type="ORF">MEDL_47725</name>
</gene>
<dbReference type="Proteomes" id="UP000683360">
    <property type="component" value="Unassembled WGS sequence"/>
</dbReference>
<evidence type="ECO:0000313" key="2">
    <source>
        <dbReference type="Proteomes" id="UP000683360"/>
    </source>
</evidence>
<dbReference type="EMBL" id="CAJPWZ010002309">
    <property type="protein sequence ID" value="CAG2235090.1"/>
    <property type="molecule type" value="Genomic_DNA"/>
</dbReference>
<sequence length="206" mass="23762">MNTSQTRIILPAQCVKSSSMDTKFKLHSLMTLINGQQEHVEVLLKNDKVKIIVRKLTIEVGLKQEVCQINDDGVVHLGSMMKYCNGIETADNESSRLEVNELSKLHLENSGSRRVEESGLNPVKWQGYTCNDNTWEPVESSPSILIHNYFKLRRCNISGDVLRRKRSFLHTKKLNLDGSDALEFFCNFWQTFKEYYDKTTEDIKND</sequence>
<name>A0A8S3TMY9_MYTED</name>
<comment type="caution">
    <text evidence="1">The sequence shown here is derived from an EMBL/GenBank/DDBJ whole genome shotgun (WGS) entry which is preliminary data.</text>
</comment>
<reference evidence="1" key="1">
    <citation type="submission" date="2021-03" db="EMBL/GenBank/DDBJ databases">
        <authorList>
            <person name="Bekaert M."/>
        </authorList>
    </citation>
    <scope>NUCLEOTIDE SEQUENCE</scope>
</reference>
<evidence type="ECO:0000313" key="1">
    <source>
        <dbReference type="EMBL" id="CAG2235090.1"/>
    </source>
</evidence>
<dbReference type="InterPro" id="IPR016197">
    <property type="entry name" value="Chromo-like_dom_sf"/>
</dbReference>